<organism evidence="2 3">
    <name type="scientific">Stichopus japonicus</name>
    <name type="common">Sea cucumber</name>
    <dbReference type="NCBI Taxonomy" id="307972"/>
    <lineage>
        <taxon>Eukaryota</taxon>
        <taxon>Metazoa</taxon>
        <taxon>Echinodermata</taxon>
        <taxon>Eleutherozoa</taxon>
        <taxon>Echinozoa</taxon>
        <taxon>Holothuroidea</taxon>
        <taxon>Aspidochirotacea</taxon>
        <taxon>Aspidochirotida</taxon>
        <taxon>Stichopodidae</taxon>
        <taxon>Apostichopus</taxon>
    </lineage>
</organism>
<feature type="compositionally biased region" description="Basic and acidic residues" evidence="1">
    <location>
        <begin position="92"/>
        <end position="143"/>
    </location>
</feature>
<evidence type="ECO:0000313" key="3">
    <source>
        <dbReference type="Proteomes" id="UP000230750"/>
    </source>
</evidence>
<dbReference type="Proteomes" id="UP000230750">
    <property type="component" value="Unassembled WGS sequence"/>
</dbReference>
<gene>
    <name evidence="2" type="ORF">BSL78_29432</name>
</gene>
<dbReference type="AlphaFoldDB" id="A0A2G8JDC3"/>
<proteinExistence type="predicted"/>
<sequence length="188" mass="21155">MKYIYVPEELRKSTIKVEKDKMICKRCKTVVNSTSEMSGAAAREGVTVGKSKLMQSRNKNAGRENLRNVAGFRQTKVTGRVPASQTQNSQDLIKDDKRGLETRRRDPPVPSKKPEKAAGTERRSVRALRESFESSSKEQRQEMKGSPVSPRPVSVMRSRGLSHQPVPYVHRLQQAIAQAPLPSHKDVY</sequence>
<evidence type="ECO:0000313" key="2">
    <source>
        <dbReference type="EMBL" id="PIK33748.1"/>
    </source>
</evidence>
<accession>A0A2G8JDC3</accession>
<reference evidence="2 3" key="1">
    <citation type="journal article" date="2017" name="PLoS Biol.">
        <title>The sea cucumber genome provides insights into morphological evolution and visceral regeneration.</title>
        <authorList>
            <person name="Zhang X."/>
            <person name="Sun L."/>
            <person name="Yuan J."/>
            <person name="Sun Y."/>
            <person name="Gao Y."/>
            <person name="Zhang L."/>
            <person name="Li S."/>
            <person name="Dai H."/>
            <person name="Hamel J.F."/>
            <person name="Liu C."/>
            <person name="Yu Y."/>
            <person name="Liu S."/>
            <person name="Lin W."/>
            <person name="Guo K."/>
            <person name="Jin S."/>
            <person name="Xu P."/>
            <person name="Storey K.B."/>
            <person name="Huan P."/>
            <person name="Zhang T."/>
            <person name="Zhou Y."/>
            <person name="Zhang J."/>
            <person name="Lin C."/>
            <person name="Li X."/>
            <person name="Xing L."/>
            <person name="Huo D."/>
            <person name="Sun M."/>
            <person name="Wang L."/>
            <person name="Mercier A."/>
            <person name="Li F."/>
            <person name="Yang H."/>
            <person name="Xiang J."/>
        </authorList>
    </citation>
    <scope>NUCLEOTIDE SEQUENCE [LARGE SCALE GENOMIC DNA]</scope>
    <source>
        <strain evidence="2">Shaxun</strain>
        <tissue evidence="2">Muscle</tissue>
    </source>
</reference>
<comment type="caution">
    <text evidence="2">The sequence shown here is derived from an EMBL/GenBank/DDBJ whole genome shotgun (WGS) entry which is preliminary data.</text>
</comment>
<dbReference type="EMBL" id="MRZV01002423">
    <property type="protein sequence ID" value="PIK33748.1"/>
    <property type="molecule type" value="Genomic_DNA"/>
</dbReference>
<feature type="region of interest" description="Disordered" evidence="1">
    <location>
        <begin position="55"/>
        <end position="162"/>
    </location>
</feature>
<protein>
    <submittedName>
        <fullName evidence="2">Uncharacterized protein</fullName>
    </submittedName>
</protein>
<evidence type="ECO:0000256" key="1">
    <source>
        <dbReference type="SAM" id="MobiDB-lite"/>
    </source>
</evidence>
<name>A0A2G8JDC3_STIJA</name>
<keyword evidence="3" id="KW-1185">Reference proteome</keyword>
<feature type="non-terminal residue" evidence="2">
    <location>
        <position position="188"/>
    </location>
</feature>